<dbReference type="PROSITE" id="PS50076">
    <property type="entry name" value="DNAJ_2"/>
    <property type="match status" value="1"/>
</dbReference>
<gene>
    <name evidence="3" type="ORF">PCHDS_000280900</name>
</gene>
<dbReference type="InterPro" id="IPR036869">
    <property type="entry name" value="J_dom_sf"/>
</dbReference>
<protein>
    <submittedName>
        <fullName evidence="3">DnaJ protein, putative</fullName>
    </submittedName>
</protein>
<dbReference type="EMBL" id="LT608191">
    <property type="protein sequence ID" value="SCM22425.1"/>
    <property type="molecule type" value="Genomic_DNA"/>
</dbReference>
<evidence type="ECO:0000259" key="2">
    <source>
        <dbReference type="PROSITE" id="PS50076"/>
    </source>
</evidence>
<organism evidence="3 4">
    <name type="scientific">Plasmodium chabaudi adami</name>
    <dbReference type="NCBI Taxonomy" id="5826"/>
    <lineage>
        <taxon>Eukaryota</taxon>
        <taxon>Sar</taxon>
        <taxon>Alveolata</taxon>
        <taxon>Apicomplexa</taxon>
        <taxon>Aconoidasida</taxon>
        <taxon>Haemosporida</taxon>
        <taxon>Plasmodiidae</taxon>
        <taxon>Plasmodium</taxon>
        <taxon>Plasmodium (Vinckeia)</taxon>
    </lineage>
</organism>
<dbReference type="InterPro" id="IPR024586">
    <property type="entry name" value="DnaJ-like_C11_C"/>
</dbReference>
<dbReference type="Proteomes" id="UP000507536">
    <property type="component" value="Chromosome 11"/>
</dbReference>
<dbReference type="SUPFAM" id="SSF46565">
    <property type="entry name" value="Chaperone J-domain"/>
    <property type="match status" value="1"/>
</dbReference>
<dbReference type="AlphaFoldDB" id="A0A1C6YGC4"/>
<dbReference type="Pfam" id="PF11875">
    <property type="entry name" value="DnaJ-like_C11_C"/>
    <property type="match status" value="1"/>
</dbReference>
<evidence type="ECO:0000313" key="4">
    <source>
        <dbReference type="Proteomes" id="UP000507536"/>
    </source>
</evidence>
<name>A0A1C6YGC4_PLACE</name>
<sequence length="377" mass="44558">MRHINWEAEISNKFSNRMEEDRGISNLNENMSEIDTNSISNIKLMSPENKKYLISNYMDKIKYIISTSSKPNYYEILNVNVNSDCKTIRRSYLYLSKLLEVNKKLPSEYEECYCLIQKSYKILTDKFERFYYDALNNYIDETQIEEQRKVLEKEADIIYANKIEELKEIYNKKLKEENLKNGLIIEKAIFGNLTLKKKCINNCLNIQPITEEHVKGPFLDYTIILQSKVENSSLLFNDDYSFAYFCDIPKPLIKIPSKKIKKNKKDQHNGNNYETNKSYADILEDTEMYLYIKYKFLNIYHELIVVDRSNFTIPQSSHRIFGNLISGPFSPVNVIKMKHISNSYTDHIFHFFAKNKLYITLFTTIMLCVQSMKSMCT</sequence>
<dbReference type="Pfam" id="PF00226">
    <property type="entry name" value="DnaJ"/>
    <property type="match status" value="1"/>
</dbReference>
<dbReference type="PANTHER" id="PTHR44157">
    <property type="entry name" value="DNAJ HOMOLOG SUBFAMILY C MEMBER 11"/>
    <property type="match status" value="1"/>
</dbReference>
<accession>A0A1C6YGC4</accession>
<dbReference type="InterPro" id="IPR001623">
    <property type="entry name" value="DnaJ_domain"/>
</dbReference>
<reference evidence="3 4" key="1">
    <citation type="submission" date="2016-08" db="EMBL/GenBank/DDBJ databases">
        <authorList>
            <consortium name="Pathogen Informatics"/>
        </authorList>
    </citation>
    <scope>NUCLEOTIDE SEQUENCE [LARGE SCALE GENOMIC DNA]</scope>
    <source>
        <strain evidence="3 4">DS</strain>
    </source>
</reference>
<dbReference type="PANTHER" id="PTHR44157:SF1">
    <property type="entry name" value="DNAJ HOMOLOG SUBFAMILY C MEMBER 11"/>
    <property type="match status" value="1"/>
</dbReference>
<keyword evidence="1" id="KW-0143">Chaperone</keyword>
<proteinExistence type="predicted"/>
<evidence type="ECO:0000256" key="1">
    <source>
        <dbReference type="ARBA" id="ARBA00023186"/>
    </source>
</evidence>
<evidence type="ECO:0000313" key="3">
    <source>
        <dbReference type="EMBL" id="SCM22425.1"/>
    </source>
</evidence>
<dbReference type="GO" id="GO:0005739">
    <property type="term" value="C:mitochondrion"/>
    <property type="evidence" value="ECO:0007669"/>
    <property type="project" value="GOC"/>
</dbReference>
<dbReference type="GO" id="GO:0042407">
    <property type="term" value="P:cristae formation"/>
    <property type="evidence" value="ECO:0007669"/>
    <property type="project" value="TreeGrafter"/>
</dbReference>
<feature type="domain" description="J" evidence="2">
    <location>
        <begin position="72"/>
        <end position="136"/>
    </location>
</feature>
<dbReference type="InterPro" id="IPR052243">
    <property type="entry name" value="Mito_inner_membrane_organizer"/>
</dbReference>
<dbReference type="Gene3D" id="1.10.287.110">
    <property type="entry name" value="DnaJ domain"/>
    <property type="match status" value="1"/>
</dbReference>
<dbReference type="CDD" id="cd06257">
    <property type="entry name" value="DnaJ"/>
    <property type="match status" value="1"/>
</dbReference>